<feature type="domain" description="DBP10 C-terminal" evidence="2">
    <location>
        <begin position="24"/>
        <end position="80"/>
    </location>
</feature>
<protein>
    <submittedName>
        <fullName evidence="3">Hydrolases, acting on acid anhydrides, in phosphorus-containing anhydrides,ATP-dependent helicases,nucleic acid binding,ATP binding,RNA binding,helicases, putative</fullName>
    </submittedName>
</protein>
<dbReference type="GO" id="GO:0016787">
    <property type="term" value="F:hydrolase activity"/>
    <property type="evidence" value="ECO:0007669"/>
    <property type="project" value="UniProtKB-KW"/>
</dbReference>
<feature type="compositionally biased region" description="Basic residues" evidence="1">
    <location>
        <begin position="156"/>
        <end position="175"/>
    </location>
</feature>
<feature type="compositionally biased region" description="Basic and acidic residues" evidence="1">
    <location>
        <begin position="129"/>
        <end position="141"/>
    </location>
</feature>
<dbReference type="InterPro" id="IPR012541">
    <property type="entry name" value="DBP10_C"/>
</dbReference>
<keyword evidence="3" id="KW-0547">Nucleotide-binding</keyword>
<dbReference type="Proteomes" id="UP000026915">
    <property type="component" value="Chromosome 8"/>
</dbReference>
<dbReference type="HOGENOM" id="CLU_102344_0_0_1"/>
<dbReference type="EMBL" id="CM001886">
    <property type="protein sequence ID" value="EOY16554.1"/>
    <property type="molecule type" value="Genomic_DNA"/>
</dbReference>
<dbReference type="InParanoid" id="A0A061FPU3"/>
<evidence type="ECO:0000256" key="1">
    <source>
        <dbReference type="SAM" id="MobiDB-lite"/>
    </source>
</evidence>
<dbReference type="GO" id="GO:0005634">
    <property type="term" value="C:nucleus"/>
    <property type="evidence" value="ECO:0007669"/>
    <property type="project" value="InterPro"/>
</dbReference>
<organism evidence="3 4">
    <name type="scientific">Theobroma cacao</name>
    <name type="common">Cacao</name>
    <name type="synonym">Cocoa</name>
    <dbReference type="NCBI Taxonomy" id="3641"/>
    <lineage>
        <taxon>Eukaryota</taxon>
        <taxon>Viridiplantae</taxon>
        <taxon>Streptophyta</taxon>
        <taxon>Embryophyta</taxon>
        <taxon>Tracheophyta</taxon>
        <taxon>Spermatophyta</taxon>
        <taxon>Magnoliopsida</taxon>
        <taxon>eudicotyledons</taxon>
        <taxon>Gunneridae</taxon>
        <taxon>Pentapetalae</taxon>
        <taxon>rosids</taxon>
        <taxon>malvids</taxon>
        <taxon>Malvales</taxon>
        <taxon>Malvaceae</taxon>
        <taxon>Byttnerioideae</taxon>
        <taxon>Theobroma</taxon>
    </lineage>
</organism>
<evidence type="ECO:0000313" key="4">
    <source>
        <dbReference type="Proteomes" id="UP000026915"/>
    </source>
</evidence>
<proteinExistence type="predicted"/>
<reference evidence="3 4" key="1">
    <citation type="journal article" date="2013" name="Genome Biol.">
        <title>The genome sequence of the most widely cultivated cacao type and its use to identify candidate genes regulating pod color.</title>
        <authorList>
            <person name="Motamayor J.C."/>
            <person name="Mockaitis K."/>
            <person name="Schmutz J."/>
            <person name="Haiminen N."/>
            <person name="Iii D.L."/>
            <person name="Cornejo O."/>
            <person name="Findley S.D."/>
            <person name="Zheng P."/>
            <person name="Utro F."/>
            <person name="Royaert S."/>
            <person name="Saski C."/>
            <person name="Jenkins J."/>
            <person name="Podicheti R."/>
            <person name="Zhao M."/>
            <person name="Scheffler B.E."/>
            <person name="Stack J.C."/>
            <person name="Feltus F.A."/>
            <person name="Mustiga G.M."/>
            <person name="Amores F."/>
            <person name="Phillips W."/>
            <person name="Marelli J.P."/>
            <person name="May G.D."/>
            <person name="Shapiro H."/>
            <person name="Ma J."/>
            <person name="Bustamante C.D."/>
            <person name="Schnell R.J."/>
            <person name="Main D."/>
            <person name="Gilbert D."/>
            <person name="Parida L."/>
            <person name="Kuhn D.N."/>
        </authorList>
    </citation>
    <scope>NUCLEOTIDE SEQUENCE [LARGE SCALE GENOMIC DNA]</scope>
    <source>
        <strain evidence="4">cv. Matina 1-6</strain>
    </source>
</reference>
<dbReference type="AlphaFoldDB" id="A0A061FPU3"/>
<dbReference type="Gramene" id="EOY16554">
    <property type="protein sequence ID" value="EOY16554"/>
    <property type="gene ID" value="TCM_035344"/>
</dbReference>
<keyword evidence="4" id="KW-1185">Reference proteome</keyword>
<evidence type="ECO:0000259" key="2">
    <source>
        <dbReference type="SMART" id="SM01123"/>
    </source>
</evidence>
<keyword evidence="3" id="KW-0347">Helicase</keyword>
<feature type="compositionally biased region" description="Polar residues" evidence="1">
    <location>
        <begin position="88"/>
        <end position="101"/>
    </location>
</feature>
<dbReference type="GO" id="GO:0003723">
    <property type="term" value="F:RNA binding"/>
    <property type="evidence" value="ECO:0007669"/>
    <property type="project" value="InterPro"/>
</dbReference>
<gene>
    <name evidence="3" type="ORF">TCM_035344</name>
</gene>
<dbReference type="OMA" id="MNFDAVC"/>
<dbReference type="GO" id="GO:0003724">
    <property type="term" value="F:RNA helicase activity"/>
    <property type="evidence" value="ECO:0007669"/>
    <property type="project" value="InterPro"/>
</dbReference>
<keyword evidence="3" id="KW-0067">ATP-binding</keyword>
<dbReference type="SMART" id="SM01123">
    <property type="entry name" value="DBP10CT"/>
    <property type="match status" value="1"/>
</dbReference>
<sequence length="175" mass="19306">MEAGLSVRSNEGFGSNRLDSAVLDLVADDSEVIRTFYVHSKKYVKLNNSERVTASGKVKTESGAKVKAQKTGIYKKWKERSHRKVSLKGTSNGENAETANSAGDYRLGGNARKFRGNKKSQHSVPNAHVRSEIKDLEQVRKERQKKASKISLMKGKGNKNKGKKSGRSGKRGKSK</sequence>
<dbReference type="eggNOG" id="KOG0337">
    <property type="taxonomic scope" value="Eukaryota"/>
</dbReference>
<feature type="region of interest" description="Disordered" evidence="1">
    <location>
        <begin position="78"/>
        <end position="175"/>
    </location>
</feature>
<feature type="compositionally biased region" description="Basic residues" evidence="1">
    <location>
        <begin position="112"/>
        <end position="121"/>
    </location>
</feature>
<name>A0A061FPU3_THECC</name>
<evidence type="ECO:0000313" key="3">
    <source>
        <dbReference type="EMBL" id="EOY16554.1"/>
    </source>
</evidence>
<keyword evidence="3" id="KW-0378">Hydrolase</keyword>
<dbReference type="STRING" id="3641.A0A061FPU3"/>
<dbReference type="GO" id="GO:0005524">
    <property type="term" value="F:ATP binding"/>
    <property type="evidence" value="ECO:0007669"/>
    <property type="project" value="InterPro"/>
</dbReference>
<accession>A0A061FPU3</accession>
<dbReference type="Pfam" id="PF08147">
    <property type="entry name" value="DBP10CT"/>
    <property type="match status" value="1"/>
</dbReference>